<comment type="caution">
    <text evidence="2">The sequence shown here is derived from an EMBL/GenBank/DDBJ whole genome shotgun (WGS) entry which is preliminary data.</text>
</comment>
<feature type="region of interest" description="Disordered" evidence="1">
    <location>
        <begin position="150"/>
        <end position="180"/>
    </location>
</feature>
<keyword evidence="3" id="KW-1185">Reference proteome</keyword>
<accession>A0ABW9ACE7</accession>
<dbReference type="Proteomes" id="UP001629246">
    <property type="component" value="Unassembled WGS sequence"/>
</dbReference>
<name>A0ABW9ACE7_9BURK</name>
<feature type="region of interest" description="Disordered" evidence="1">
    <location>
        <begin position="1"/>
        <end position="23"/>
    </location>
</feature>
<proteinExistence type="predicted"/>
<dbReference type="InterPro" id="IPR020378">
    <property type="entry name" value="DUF4186"/>
</dbReference>
<feature type="compositionally biased region" description="Polar residues" evidence="1">
    <location>
        <begin position="169"/>
        <end position="180"/>
    </location>
</feature>
<evidence type="ECO:0000256" key="1">
    <source>
        <dbReference type="SAM" id="MobiDB-lite"/>
    </source>
</evidence>
<evidence type="ECO:0000313" key="3">
    <source>
        <dbReference type="Proteomes" id="UP001629246"/>
    </source>
</evidence>
<reference evidence="2 3" key="1">
    <citation type="journal article" date="2024" name="Chem. Sci.">
        <title>Discovery of megapolipeptins by genome mining of a Burkholderiales bacteria collection.</title>
        <authorList>
            <person name="Paulo B.S."/>
            <person name="Recchia M.J.J."/>
            <person name="Lee S."/>
            <person name="Fergusson C.H."/>
            <person name="Romanowski S.B."/>
            <person name="Hernandez A."/>
            <person name="Krull N."/>
            <person name="Liu D.Y."/>
            <person name="Cavanagh H."/>
            <person name="Bos A."/>
            <person name="Gray C.A."/>
            <person name="Murphy B.T."/>
            <person name="Linington R.G."/>
            <person name="Eustaquio A.S."/>
        </authorList>
    </citation>
    <scope>NUCLEOTIDE SEQUENCE [LARGE SCALE GENOMIC DNA]</scope>
    <source>
        <strain evidence="2 3">RL21-008-BIB-A</strain>
    </source>
</reference>
<organism evidence="2 3">
    <name type="scientific">Herbaspirillum lusitanum</name>
    <dbReference type="NCBI Taxonomy" id="213312"/>
    <lineage>
        <taxon>Bacteria</taxon>
        <taxon>Pseudomonadati</taxon>
        <taxon>Pseudomonadota</taxon>
        <taxon>Betaproteobacteria</taxon>
        <taxon>Burkholderiales</taxon>
        <taxon>Oxalobacteraceae</taxon>
        <taxon>Herbaspirillum</taxon>
    </lineage>
</organism>
<evidence type="ECO:0000313" key="2">
    <source>
        <dbReference type="EMBL" id="MFL9926101.1"/>
    </source>
</evidence>
<protein>
    <submittedName>
        <fullName evidence="2">DUF4186 domain-containing protein</fullName>
    </submittedName>
</protein>
<gene>
    <name evidence="2" type="ORF">PQR62_17630</name>
</gene>
<dbReference type="EMBL" id="JAQQFM010000007">
    <property type="protein sequence ID" value="MFL9926101.1"/>
    <property type="molecule type" value="Genomic_DNA"/>
</dbReference>
<dbReference type="RefSeq" id="WP_408159294.1">
    <property type="nucleotide sequence ID" value="NZ_JAQQFM010000007.1"/>
</dbReference>
<dbReference type="Pfam" id="PF13811">
    <property type="entry name" value="DUF4186"/>
    <property type="match status" value="1"/>
</dbReference>
<sequence>MLPDAVGKGEMMSKQGEAEMNARSDADSVRIAAVFEQLSRSSFRSQFHLVGADLQYLRKQGLPQMAQHAGEFIAQRLAPAHPVNDGKQTPWRGHPVFVAQHATATCCRTCLGKWHGLTPGVLLSAQQQAYVVEVIVHWLQLENERAQADPAIPDAPVAKRKAKKKDLQNKTGQPRQGSLF</sequence>